<dbReference type="InterPro" id="IPR036388">
    <property type="entry name" value="WH-like_DNA-bd_sf"/>
</dbReference>
<evidence type="ECO:0000313" key="2">
    <source>
        <dbReference type="EMBL" id="PWK39799.1"/>
    </source>
</evidence>
<keyword evidence="3" id="KW-1185">Reference proteome</keyword>
<dbReference type="AlphaFoldDB" id="A0A316F3E4"/>
<name>A0A316F3E4_9ACTN</name>
<gene>
    <name evidence="2" type="ORF">BC793_12166</name>
</gene>
<dbReference type="Gene3D" id="1.10.10.10">
    <property type="entry name" value="Winged helix-like DNA-binding domain superfamily/Winged helix DNA-binding domain"/>
    <property type="match status" value="1"/>
</dbReference>
<evidence type="ECO:0000313" key="3">
    <source>
        <dbReference type="Proteomes" id="UP000245697"/>
    </source>
</evidence>
<dbReference type="GO" id="GO:0006351">
    <property type="term" value="P:DNA-templated transcription"/>
    <property type="evidence" value="ECO:0007669"/>
    <property type="project" value="TreeGrafter"/>
</dbReference>
<reference evidence="2 3" key="1">
    <citation type="submission" date="2018-05" db="EMBL/GenBank/DDBJ databases">
        <title>Genomic Encyclopedia of Archaeal and Bacterial Type Strains, Phase II (KMG-II): from individual species to whole genera.</title>
        <authorList>
            <person name="Goeker M."/>
        </authorList>
    </citation>
    <scope>NUCLEOTIDE SEQUENCE [LARGE SCALE GENOMIC DNA]</scope>
    <source>
        <strain evidence="2 3">DSM 45184</strain>
    </source>
</reference>
<dbReference type="Gene3D" id="3.30.70.2650">
    <property type="match status" value="1"/>
</dbReference>
<dbReference type="PANTHER" id="PTHR30319:SF1">
    <property type="entry name" value="TRANSCRIPTIONAL REPRESSOR PAAX"/>
    <property type="match status" value="1"/>
</dbReference>
<protein>
    <submittedName>
        <fullName evidence="2">PaaX family transcriptional regulator</fullName>
    </submittedName>
</protein>
<accession>A0A316F3E4</accession>
<comment type="caution">
    <text evidence="2">The sequence shown here is derived from an EMBL/GenBank/DDBJ whole genome shotgun (WGS) entry which is preliminary data.</text>
</comment>
<sequence>MVNLPAPAPRTVIEAFLPAQGEAPLDLVYDTANAAGLDDQPVRLTIRRMHAAGEITQTGRGRRGTIGLTDAGRERLDRDRLGLRLAIAQDHGRAPWDGTWRLLAVSVPEADRALRDALRRTLVEAGAAAVSTGLYVSPHDLTGMLGPAARGSLVRATATSLDVRGLTDPRAVAASLWPAAPIIDGYAALERAVAETDPAPGDGVMPLLVRQIRLADALERAMRDDPLVPLELRDVPWPPSPIRRAWYDRWNTLAGRLPEEILYRGWL</sequence>
<dbReference type="EMBL" id="QGGR01000021">
    <property type="protein sequence ID" value="PWK39799.1"/>
    <property type="molecule type" value="Genomic_DNA"/>
</dbReference>
<dbReference type="Pfam" id="PF20803">
    <property type="entry name" value="PaaX_M"/>
    <property type="match status" value="1"/>
</dbReference>
<dbReference type="InterPro" id="IPR048846">
    <property type="entry name" value="PaaX-like_central"/>
</dbReference>
<dbReference type="PANTHER" id="PTHR30319">
    <property type="entry name" value="PHENYLACETIC ACID REGULATOR-RELATED TRANSCRIPTIONAL REPRESSOR"/>
    <property type="match status" value="1"/>
</dbReference>
<dbReference type="OrthoDB" id="2270427at2"/>
<dbReference type="Proteomes" id="UP000245697">
    <property type="component" value="Unassembled WGS sequence"/>
</dbReference>
<evidence type="ECO:0000259" key="1">
    <source>
        <dbReference type="Pfam" id="PF20803"/>
    </source>
</evidence>
<dbReference type="RefSeq" id="WP_109600404.1">
    <property type="nucleotide sequence ID" value="NZ_BONA01000076.1"/>
</dbReference>
<proteinExistence type="predicted"/>
<organism evidence="2 3">
    <name type="scientific">Actinoplanes xinjiangensis</name>
    <dbReference type="NCBI Taxonomy" id="512350"/>
    <lineage>
        <taxon>Bacteria</taxon>
        <taxon>Bacillati</taxon>
        <taxon>Actinomycetota</taxon>
        <taxon>Actinomycetes</taxon>
        <taxon>Micromonosporales</taxon>
        <taxon>Micromonosporaceae</taxon>
        <taxon>Actinoplanes</taxon>
    </lineage>
</organism>
<feature type="domain" description="Transcriptional repressor PaaX-like central Cas2-like" evidence="1">
    <location>
        <begin position="94"/>
        <end position="143"/>
    </location>
</feature>